<evidence type="ECO:0000256" key="3">
    <source>
        <dbReference type="ARBA" id="ARBA00023082"/>
    </source>
</evidence>
<dbReference type="GO" id="GO:0006352">
    <property type="term" value="P:DNA-templated transcription initiation"/>
    <property type="evidence" value="ECO:0007669"/>
    <property type="project" value="InterPro"/>
</dbReference>
<evidence type="ECO:0000256" key="4">
    <source>
        <dbReference type="ARBA" id="ARBA00023163"/>
    </source>
</evidence>
<dbReference type="Pfam" id="PF04542">
    <property type="entry name" value="Sigma70_r2"/>
    <property type="match status" value="1"/>
</dbReference>
<dbReference type="GO" id="GO:0016987">
    <property type="term" value="F:sigma factor activity"/>
    <property type="evidence" value="ECO:0007669"/>
    <property type="project" value="UniProtKB-KW"/>
</dbReference>
<evidence type="ECO:0000313" key="8">
    <source>
        <dbReference type="Proteomes" id="UP001139521"/>
    </source>
</evidence>
<keyword evidence="8" id="KW-1185">Reference proteome</keyword>
<dbReference type="InterPro" id="IPR014327">
    <property type="entry name" value="RNA_pol_sigma70_bacteroid"/>
</dbReference>
<gene>
    <name evidence="7" type="ORF">L1967_05165</name>
</gene>
<evidence type="ECO:0000313" key="7">
    <source>
        <dbReference type="EMBL" id="MCL6217681.1"/>
    </source>
</evidence>
<dbReference type="Gene3D" id="1.10.10.10">
    <property type="entry name" value="Winged helix-like DNA-binding domain superfamily/Winged helix DNA-binding domain"/>
    <property type="match status" value="1"/>
</dbReference>
<protein>
    <submittedName>
        <fullName evidence="7">RNA polymerase sigma-70 factor</fullName>
    </submittedName>
</protein>
<evidence type="ECO:0000256" key="1">
    <source>
        <dbReference type="ARBA" id="ARBA00010641"/>
    </source>
</evidence>
<dbReference type="SUPFAM" id="SSF88946">
    <property type="entry name" value="Sigma2 domain of RNA polymerase sigma factors"/>
    <property type="match status" value="1"/>
</dbReference>
<organism evidence="7 8">
    <name type="scientific">Zunongwangia pacifica</name>
    <dbReference type="NCBI Taxonomy" id="2911062"/>
    <lineage>
        <taxon>Bacteria</taxon>
        <taxon>Pseudomonadati</taxon>
        <taxon>Bacteroidota</taxon>
        <taxon>Flavobacteriia</taxon>
        <taxon>Flavobacteriales</taxon>
        <taxon>Flavobacteriaceae</taxon>
        <taxon>Zunongwangia</taxon>
    </lineage>
</organism>
<accession>A0A9X2CJC5</accession>
<dbReference type="EMBL" id="JAKHSK010000005">
    <property type="protein sequence ID" value="MCL6217681.1"/>
    <property type="molecule type" value="Genomic_DNA"/>
</dbReference>
<dbReference type="SUPFAM" id="SSF88659">
    <property type="entry name" value="Sigma3 and sigma4 domains of RNA polymerase sigma factors"/>
    <property type="match status" value="1"/>
</dbReference>
<evidence type="ECO:0000259" key="6">
    <source>
        <dbReference type="Pfam" id="PF08281"/>
    </source>
</evidence>
<dbReference type="AlphaFoldDB" id="A0A9X2CJC5"/>
<feature type="domain" description="RNA polymerase sigma factor 70 region 4 type 2" evidence="6">
    <location>
        <begin position="125"/>
        <end position="169"/>
    </location>
</feature>
<dbReference type="InterPro" id="IPR039425">
    <property type="entry name" value="RNA_pol_sigma-70-like"/>
</dbReference>
<sequence length="198" mass="23507">MDCNKVYTSEVSLLRDLKLGKEKAFREIFSRYHHRVYRYVLKISGNSNLSEEIAQDVFVKIWDYRANIDENRQFSFFIFKVAKNAMLNALKKEAVHNRLLEDDVINLVSGISPEDDYLWKQYCEILEQGLMNLPEKCRVIFEKSRFEGKSYEEIAADLGISKNTVRLQIIKSLKIMRDFFRQHPEMEIIKILLILHYC</sequence>
<keyword evidence="4" id="KW-0804">Transcription</keyword>
<comment type="similarity">
    <text evidence="1">Belongs to the sigma-70 factor family. ECF subfamily.</text>
</comment>
<proteinExistence type="inferred from homology"/>
<dbReference type="Gene3D" id="1.10.1740.10">
    <property type="match status" value="1"/>
</dbReference>
<reference evidence="7" key="1">
    <citation type="submission" date="2022-01" db="EMBL/GenBank/DDBJ databases">
        <title>Genome sequencing of Zunongwangia sp. M21534 genome.</title>
        <authorList>
            <person name="Chen Y."/>
            <person name="Dong C."/>
            <person name="Shao Z."/>
        </authorList>
    </citation>
    <scope>NUCLEOTIDE SEQUENCE</scope>
    <source>
        <strain evidence="7">MCCC M21534</strain>
    </source>
</reference>
<keyword evidence="3" id="KW-0731">Sigma factor</keyword>
<comment type="caution">
    <text evidence="7">The sequence shown here is derived from an EMBL/GenBank/DDBJ whole genome shotgun (WGS) entry which is preliminary data.</text>
</comment>
<evidence type="ECO:0000259" key="5">
    <source>
        <dbReference type="Pfam" id="PF04542"/>
    </source>
</evidence>
<dbReference type="InterPro" id="IPR036388">
    <property type="entry name" value="WH-like_DNA-bd_sf"/>
</dbReference>
<dbReference type="RefSeq" id="WP_249600661.1">
    <property type="nucleotide sequence ID" value="NZ_JAKHSK010000005.1"/>
</dbReference>
<dbReference type="Pfam" id="PF08281">
    <property type="entry name" value="Sigma70_r4_2"/>
    <property type="match status" value="1"/>
</dbReference>
<dbReference type="NCBIfam" id="TIGR02985">
    <property type="entry name" value="Sig70_bacteroi1"/>
    <property type="match status" value="1"/>
</dbReference>
<dbReference type="NCBIfam" id="TIGR02937">
    <property type="entry name" value="sigma70-ECF"/>
    <property type="match status" value="1"/>
</dbReference>
<evidence type="ECO:0000256" key="2">
    <source>
        <dbReference type="ARBA" id="ARBA00023015"/>
    </source>
</evidence>
<dbReference type="Proteomes" id="UP001139521">
    <property type="component" value="Unassembled WGS sequence"/>
</dbReference>
<dbReference type="InterPro" id="IPR014284">
    <property type="entry name" value="RNA_pol_sigma-70_dom"/>
</dbReference>
<dbReference type="GO" id="GO:0003677">
    <property type="term" value="F:DNA binding"/>
    <property type="evidence" value="ECO:0007669"/>
    <property type="project" value="InterPro"/>
</dbReference>
<dbReference type="InterPro" id="IPR013325">
    <property type="entry name" value="RNA_pol_sigma_r2"/>
</dbReference>
<feature type="domain" description="RNA polymerase sigma-70 region 2" evidence="5">
    <location>
        <begin position="29"/>
        <end position="93"/>
    </location>
</feature>
<name>A0A9X2CJC5_9FLAO</name>
<dbReference type="InterPro" id="IPR007627">
    <property type="entry name" value="RNA_pol_sigma70_r2"/>
</dbReference>
<dbReference type="PANTHER" id="PTHR43133:SF46">
    <property type="entry name" value="RNA POLYMERASE SIGMA-70 FACTOR ECF SUBFAMILY"/>
    <property type="match status" value="1"/>
</dbReference>
<keyword evidence="2" id="KW-0805">Transcription regulation</keyword>
<dbReference type="InterPro" id="IPR013324">
    <property type="entry name" value="RNA_pol_sigma_r3/r4-like"/>
</dbReference>
<dbReference type="CDD" id="cd06171">
    <property type="entry name" value="Sigma70_r4"/>
    <property type="match status" value="1"/>
</dbReference>
<dbReference type="PANTHER" id="PTHR43133">
    <property type="entry name" value="RNA POLYMERASE ECF-TYPE SIGMA FACTO"/>
    <property type="match status" value="1"/>
</dbReference>
<dbReference type="InterPro" id="IPR013249">
    <property type="entry name" value="RNA_pol_sigma70_r4_t2"/>
</dbReference>